<dbReference type="OMA" id="SLPWVQI"/>
<protein>
    <submittedName>
        <fullName evidence="2">Uncharacterized protein</fullName>
    </submittedName>
</protein>
<organism evidence="2 3">
    <name type="scientific">Trametes pubescens</name>
    <name type="common">White-rot fungus</name>
    <dbReference type="NCBI Taxonomy" id="154538"/>
    <lineage>
        <taxon>Eukaryota</taxon>
        <taxon>Fungi</taxon>
        <taxon>Dikarya</taxon>
        <taxon>Basidiomycota</taxon>
        <taxon>Agaricomycotina</taxon>
        <taxon>Agaricomycetes</taxon>
        <taxon>Polyporales</taxon>
        <taxon>Polyporaceae</taxon>
        <taxon>Trametes</taxon>
    </lineage>
</organism>
<comment type="caution">
    <text evidence="2">The sequence shown here is derived from an EMBL/GenBank/DDBJ whole genome shotgun (WGS) entry which is preliminary data.</text>
</comment>
<reference evidence="2 3" key="1">
    <citation type="submission" date="2016-10" db="EMBL/GenBank/DDBJ databases">
        <title>Genome sequence of the basidiomycete white-rot fungus Trametes pubescens.</title>
        <authorList>
            <person name="Makela M.R."/>
            <person name="Granchi Z."/>
            <person name="Peng M."/>
            <person name="De Vries R.P."/>
            <person name="Grigoriev I."/>
            <person name="Riley R."/>
            <person name="Hilden K."/>
        </authorList>
    </citation>
    <scope>NUCLEOTIDE SEQUENCE [LARGE SCALE GENOMIC DNA]</scope>
    <source>
        <strain evidence="2 3">FBCC735</strain>
    </source>
</reference>
<evidence type="ECO:0000256" key="1">
    <source>
        <dbReference type="SAM" id="MobiDB-lite"/>
    </source>
</evidence>
<keyword evidence="3" id="KW-1185">Reference proteome</keyword>
<evidence type="ECO:0000313" key="3">
    <source>
        <dbReference type="Proteomes" id="UP000184267"/>
    </source>
</evidence>
<gene>
    <name evidence="2" type="ORF">TRAPUB_14034</name>
</gene>
<proteinExistence type="predicted"/>
<feature type="compositionally biased region" description="Low complexity" evidence="1">
    <location>
        <begin position="65"/>
        <end position="74"/>
    </location>
</feature>
<dbReference type="Proteomes" id="UP000184267">
    <property type="component" value="Unassembled WGS sequence"/>
</dbReference>
<feature type="region of interest" description="Disordered" evidence="1">
    <location>
        <begin position="1"/>
        <end position="250"/>
    </location>
</feature>
<evidence type="ECO:0000313" key="2">
    <source>
        <dbReference type="EMBL" id="OJT09500.1"/>
    </source>
</evidence>
<sequence length="431" mass="46393">MADTRTSRADTPRSRAPQRTSQAARRASSVPAVGTKRPEYILDCVLMTPRKRKRTNSHEDPPSGPASQSQPQSSRLGAFAHLQKKLPARTTRSRARSTEKSDAPYAPSSSRTSPARRKRAPSPNPPVERVTRRRAASTSRATSDPVAGPSTTAQRRRTSSRASAKPAPPSRASASSRRNKGKARASQVALDFETSSQPDDDDEEESSADGAGTRRAAKRRRVSPRLPPDSPEFSPTGTVVGGADGAADHSGETAVEEDFQMLDMPDDASLPWVQIDPQSKESTYVPPGLNALIEDMKRALVLQMSARQKAEALHAEEVQRRRELEFEAARLAAANRALEEERSAWTASAAEALACNLESALVADMSRRRAVPPPPFVAGEQRDAEMAVGRSGSAGPLTIGPRLEMEVEGGADMRSRGGRPAELGWMAATQP</sequence>
<accession>A0A1M2VPM6</accession>
<feature type="compositionally biased region" description="Low complexity" evidence="1">
    <location>
        <begin position="103"/>
        <end position="113"/>
    </location>
</feature>
<name>A0A1M2VPM6_TRAPU</name>
<dbReference type="OrthoDB" id="2757827at2759"/>
<feature type="compositionally biased region" description="Basic and acidic residues" evidence="1">
    <location>
        <begin position="1"/>
        <end position="13"/>
    </location>
</feature>
<feature type="region of interest" description="Disordered" evidence="1">
    <location>
        <begin position="410"/>
        <end position="431"/>
    </location>
</feature>
<feature type="compositionally biased region" description="Low complexity" evidence="1">
    <location>
        <begin position="160"/>
        <end position="176"/>
    </location>
</feature>
<feature type="compositionally biased region" description="Acidic residues" evidence="1">
    <location>
        <begin position="198"/>
        <end position="207"/>
    </location>
</feature>
<feature type="compositionally biased region" description="Basic residues" evidence="1">
    <location>
        <begin position="82"/>
        <end position="95"/>
    </location>
</feature>
<dbReference type="EMBL" id="MNAD01000904">
    <property type="protein sequence ID" value="OJT09500.1"/>
    <property type="molecule type" value="Genomic_DNA"/>
</dbReference>
<dbReference type="AlphaFoldDB" id="A0A1M2VPM6"/>